<name>W9QLK2_9ROSA</name>
<proteinExistence type="predicted"/>
<organism evidence="2 3">
    <name type="scientific">Morus notabilis</name>
    <dbReference type="NCBI Taxonomy" id="981085"/>
    <lineage>
        <taxon>Eukaryota</taxon>
        <taxon>Viridiplantae</taxon>
        <taxon>Streptophyta</taxon>
        <taxon>Embryophyta</taxon>
        <taxon>Tracheophyta</taxon>
        <taxon>Spermatophyta</taxon>
        <taxon>Magnoliopsida</taxon>
        <taxon>eudicotyledons</taxon>
        <taxon>Gunneridae</taxon>
        <taxon>Pentapetalae</taxon>
        <taxon>rosids</taxon>
        <taxon>fabids</taxon>
        <taxon>Rosales</taxon>
        <taxon>Moraceae</taxon>
        <taxon>Moreae</taxon>
        <taxon>Morus</taxon>
    </lineage>
</organism>
<keyword evidence="3" id="KW-1185">Reference proteome</keyword>
<feature type="compositionally biased region" description="Low complexity" evidence="1">
    <location>
        <begin position="35"/>
        <end position="49"/>
    </location>
</feature>
<feature type="region of interest" description="Disordered" evidence="1">
    <location>
        <begin position="19"/>
        <end position="49"/>
    </location>
</feature>
<sequence>MVSFDVPLVLSHDPNNKQTITLSLQGDPRPLHHGQYQNQQPAPSQLQLAPYGDDRSVLHSRVTSDGASSSSVSIKHSQPLSPWILAKVIVVPPPPISFSF</sequence>
<evidence type="ECO:0000313" key="3">
    <source>
        <dbReference type="Proteomes" id="UP000030645"/>
    </source>
</evidence>
<gene>
    <name evidence="2" type="ORF">L484_005051</name>
</gene>
<protein>
    <submittedName>
        <fullName evidence="2">Uncharacterized protein</fullName>
    </submittedName>
</protein>
<dbReference type="AlphaFoldDB" id="W9QLK2"/>
<reference evidence="3" key="1">
    <citation type="submission" date="2013-01" db="EMBL/GenBank/DDBJ databases">
        <title>Draft Genome Sequence of a Mulberry Tree, Morus notabilis C.K. Schneid.</title>
        <authorList>
            <person name="He N."/>
            <person name="Zhao S."/>
        </authorList>
    </citation>
    <scope>NUCLEOTIDE SEQUENCE</scope>
</reference>
<dbReference type="Proteomes" id="UP000030645">
    <property type="component" value="Unassembled WGS sequence"/>
</dbReference>
<dbReference type="EMBL" id="KE343357">
    <property type="protein sequence ID" value="EXB25066.1"/>
    <property type="molecule type" value="Genomic_DNA"/>
</dbReference>
<accession>W9QLK2</accession>
<dbReference type="STRING" id="981085.W9QLK2"/>
<evidence type="ECO:0000313" key="2">
    <source>
        <dbReference type="EMBL" id="EXB25066.1"/>
    </source>
</evidence>
<evidence type="ECO:0000256" key="1">
    <source>
        <dbReference type="SAM" id="MobiDB-lite"/>
    </source>
</evidence>